<keyword evidence="3" id="KW-0813">Transport</keyword>
<dbReference type="InterPro" id="IPR034003">
    <property type="entry name" value="ABCG_PDR_2"/>
</dbReference>
<keyword evidence="4 10" id="KW-0812">Transmembrane</keyword>
<dbReference type="Pfam" id="PF01061">
    <property type="entry name" value="ABC2_membrane"/>
    <property type="match status" value="2"/>
</dbReference>
<dbReference type="GO" id="GO:0016020">
    <property type="term" value="C:membrane"/>
    <property type="evidence" value="ECO:0007669"/>
    <property type="project" value="UniProtKB-SubCell"/>
</dbReference>
<dbReference type="OrthoDB" id="245989at2759"/>
<feature type="transmembrane region" description="Helical" evidence="10">
    <location>
        <begin position="605"/>
        <end position="626"/>
    </location>
</feature>
<dbReference type="Proteomes" id="UP000193498">
    <property type="component" value="Unassembled WGS sequence"/>
</dbReference>
<feature type="transmembrane region" description="Helical" evidence="10">
    <location>
        <begin position="575"/>
        <end position="593"/>
    </location>
</feature>
<dbReference type="Pfam" id="PF19055">
    <property type="entry name" value="ABC2_membrane_7"/>
    <property type="match status" value="2"/>
</dbReference>
<dbReference type="GO" id="GO:0140359">
    <property type="term" value="F:ABC-type transporter activity"/>
    <property type="evidence" value="ECO:0007669"/>
    <property type="project" value="InterPro"/>
</dbReference>
<dbReference type="InParanoid" id="A0A1Y1YEI0"/>
<feature type="region of interest" description="Disordered" evidence="9">
    <location>
        <begin position="749"/>
        <end position="783"/>
    </location>
</feature>
<reference evidence="12 13" key="1">
    <citation type="submission" date="2016-07" db="EMBL/GenBank/DDBJ databases">
        <title>Pervasive Adenine N6-methylation of Active Genes in Fungi.</title>
        <authorList>
            <consortium name="DOE Joint Genome Institute"/>
            <person name="Mondo S.J."/>
            <person name="Dannebaum R.O."/>
            <person name="Kuo R.C."/>
            <person name="Labutti K."/>
            <person name="Haridas S."/>
            <person name="Kuo A."/>
            <person name="Salamov A."/>
            <person name="Ahrendt S.R."/>
            <person name="Lipzen A."/>
            <person name="Sullivan W."/>
            <person name="Andreopoulos W.B."/>
            <person name="Clum A."/>
            <person name="Lindquist E."/>
            <person name="Daum C."/>
            <person name="Ramamoorthy G.K."/>
            <person name="Gryganskyi A."/>
            <person name="Culley D."/>
            <person name="Magnuson J.K."/>
            <person name="James T.Y."/>
            <person name="O'Malley M.A."/>
            <person name="Stajich J.E."/>
            <person name="Spatafora J.W."/>
            <person name="Visel A."/>
            <person name="Grigoriev I.V."/>
        </authorList>
    </citation>
    <scope>NUCLEOTIDE SEQUENCE [LARGE SCALE GENOMIC DNA]</scope>
    <source>
        <strain evidence="12 13">CBS 931.73</strain>
    </source>
</reference>
<evidence type="ECO:0000256" key="1">
    <source>
        <dbReference type="ARBA" id="ARBA00004141"/>
    </source>
</evidence>
<feature type="transmembrane region" description="Helical" evidence="10">
    <location>
        <begin position="1386"/>
        <end position="1407"/>
    </location>
</feature>
<dbReference type="PROSITE" id="PS50893">
    <property type="entry name" value="ABC_TRANSPORTER_2"/>
    <property type="match status" value="2"/>
</dbReference>
<dbReference type="STRING" id="1314790.A0A1Y1YEI0"/>
<feature type="domain" description="ABC transporter" evidence="11">
    <location>
        <begin position="107"/>
        <end position="354"/>
    </location>
</feature>
<comment type="similarity">
    <text evidence="2">Belongs to the ABC transporter superfamily. ABCG family. PDR (TC 3.A.1.205) subfamily.</text>
</comment>
<accession>A0A1Y1YEI0</accession>
<dbReference type="EMBL" id="MCFE01000163">
    <property type="protein sequence ID" value="ORX95994.1"/>
    <property type="molecule type" value="Genomic_DNA"/>
</dbReference>
<dbReference type="InterPro" id="IPR027417">
    <property type="entry name" value="P-loop_NTPase"/>
</dbReference>
<evidence type="ECO:0000256" key="10">
    <source>
        <dbReference type="SAM" id="Phobius"/>
    </source>
</evidence>
<organism evidence="12 13">
    <name type="scientific">Basidiobolus meristosporus CBS 931.73</name>
    <dbReference type="NCBI Taxonomy" id="1314790"/>
    <lineage>
        <taxon>Eukaryota</taxon>
        <taxon>Fungi</taxon>
        <taxon>Fungi incertae sedis</taxon>
        <taxon>Zoopagomycota</taxon>
        <taxon>Entomophthoromycotina</taxon>
        <taxon>Basidiobolomycetes</taxon>
        <taxon>Basidiobolales</taxon>
        <taxon>Basidiobolaceae</taxon>
        <taxon>Basidiobolus</taxon>
    </lineage>
</organism>
<feature type="transmembrane region" description="Helical" evidence="10">
    <location>
        <begin position="711"/>
        <end position="733"/>
    </location>
</feature>
<evidence type="ECO:0000256" key="4">
    <source>
        <dbReference type="ARBA" id="ARBA00022692"/>
    </source>
</evidence>
<dbReference type="GO" id="GO:0005524">
    <property type="term" value="F:ATP binding"/>
    <property type="evidence" value="ECO:0007669"/>
    <property type="project" value="UniProtKB-KW"/>
</dbReference>
<feature type="transmembrane region" description="Helical" evidence="10">
    <location>
        <begin position="1126"/>
        <end position="1144"/>
    </location>
</feature>
<keyword evidence="8 10" id="KW-0472">Membrane</keyword>
<dbReference type="InterPro" id="IPR017871">
    <property type="entry name" value="ABC_transporter-like_CS"/>
</dbReference>
<dbReference type="InterPro" id="IPR029481">
    <property type="entry name" value="ABC_trans_N"/>
</dbReference>
<feature type="compositionally biased region" description="Basic and acidic residues" evidence="9">
    <location>
        <begin position="755"/>
        <end position="777"/>
    </location>
</feature>
<feature type="domain" description="ABC transporter" evidence="11">
    <location>
        <begin position="789"/>
        <end position="1032"/>
    </location>
</feature>
<dbReference type="SMART" id="SM00382">
    <property type="entry name" value="AAA"/>
    <property type="match status" value="2"/>
</dbReference>
<dbReference type="InterPro" id="IPR003439">
    <property type="entry name" value="ABC_transporter-like_ATP-bd"/>
</dbReference>
<dbReference type="InterPro" id="IPR013525">
    <property type="entry name" value="ABC2_TM"/>
</dbReference>
<dbReference type="Pfam" id="PF00005">
    <property type="entry name" value="ABC_tran"/>
    <property type="match status" value="2"/>
</dbReference>
<evidence type="ECO:0000256" key="7">
    <source>
        <dbReference type="ARBA" id="ARBA00022989"/>
    </source>
</evidence>
<dbReference type="PANTHER" id="PTHR19241">
    <property type="entry name" value="ATP-BINDING CASSETTE TRANSPORTER"/>
    <property type="match status" value="1"/>
</dbReference>
<dbReference type="GO" id="GO:0016887">
    <property type="term" value="F:ATP hydrolysis activity"/>
    <property type="evidence" value="ECO:0007669"/>
    <property type="project" value="InterPro"/>
</dbReference>
<keyword evidence="13" id="KW-1185">Reference proteome</keyword>
<evidence type="ECO:0000256" key="3">
    <source>
        <dbReference type="ARBA" id="ARBA00022448"/>
    </source>
</evidence>
<comment type="caution">
    <text evidence="12">The sequence shown here is derived from an EMBL/GenBank/DDBJ whole genome shotgun (WGS) entry which is preliminary data.</text>
</comment>
<evidence type="ECO:0000313" key="13">
    <source>
        <dbReference type="Proteomes" id="UP000193498"/>
    </source>
</evidence>
<evidence type="ECO:0000256" key="2">
    <source>
        <dbReference type="ARBA" id="ARBA00006012"/>
    </source>
</evidence>
<keyword evidence="7 10" id="KW-1133">Transmembrane helix</keyword>
<feature type="transmembrane region" description="Helical" evidence="10">
    <location>
        <begin position="1234"/>
        <end position="1256"/>
    </location>
</feature>
<proteinExistence type="inferred from homology"/>
<dbReference type="InterPro" id="IPR043926">
    <property type="entry name" value="ABCG_dom"/>
</dbReference>
<dbReference type="InterPro" id="IPR034001">
    <property type="entry name" value="ABCG_PDR_1"/>
</dbReference>
<dbReference type="FunFam" id="3.40.50.300:FF:000054">
    <property type="entry name" value="ABC multidrug transporter atrF"/>
    <property type="match status" value="1"/>
</dbReference>
<comment type="subcellular location">
    <subcellularLocation>
        <location evidence="1">Membrane</location>
        <topology evidence="1">Multi-pass membrane protein</topology>
    </subcellularLocation>
</comment>
<evidence type="ECO:0000313" key="12">
    <source>
        <dbReference type="EMBL" id="ORX95994.1"/>
    </source>
</evidence>
<keyword evidence="6" id="KW-0067">ATP-binding</keyword>
<dbReference type="CDD" id="cd03233">
    <property type="entry name" value="ABCG_PDR_domain1"/>
    <property type="match status" value="1"/>
</dbReference>
<evidence type="ECO:0000259" key="11">
    <source>
        <dbReference type="PROSITE" id="PS50893"/>
    </source>
</evidence>
<evidence type="ECO:0000256" key="6">
    <source>
        <dbReference type="ARBA" id="ARBA00022840"/>
    </source>
</evidence>
<gene>
    <name evidence="12" type="ORF">K493DRAFT_218278</name>
</gene>
<feature type="transmembrane region" description="Helical" evidence="10">
    <location>
        <begin position="1268"/>
        <end position="1287"/>
    </location>
</feature>
<dbReference type="InterPro" id="IPR010929">
    <property type="entry name" value="PDR_CDR_ABC"/>
</dbReference>
<evidence type="ECO:0000256" key="9">
    <source>
        <dbReference type="SAM" id="MobiDB-lite"/>
    </source>
</evidence>
<dbReference type="Pfam" id="PF14510">
    <property type="entry name" value="ABC_trans_N"/>
    <property type="match status" value="1"/>
</dbReference>
<dbReference type="InterPro" id="IPR003593">
    <property type="entry name" value="AAA+_ATPase"/>
</dbReference>
<protein>
    <submittedName>
        <fullName evidence="12">ABC transporter G family protein</fullName>
    </submittedName>
</protein>
<feature type="transmembrane region" description="Helical" evidence="10">
    <location>
        <begin position="1196"/>
        <end position="1222"/>
    </location>
</feature>
<evidence type="ECO:0000256" key="8">
    <source>
        <dbReference type="ARBA" id="ARBA00023136"/>
    </source>
</evidence>
<name>A0A1Y1YEI0_9FUNG</name>
<dbReference type="PROSITE" id="PS00211">
    <property type="entry name" value="ABC_TRANSPORTER_1"/>
    <property type="match status" value="1"/>
</dbReference>
<evidence type="ECO:0000256" key="5">
    <source>
        <dbReference type="ARBA" id="ARBA00022741"/>
    </source>
</evidence>
<sequence>MWGEQSVVDVETAEAHYKHLSRTLTRESILKQSRTIQTNAAEEQEMEFNLKDFLQTAADSYKKEGIKGKRMGVTFRNLTVVGEGADATHISDLTTPFEVIGRWLNPLKWLTKSQRGTDFNILHDITGFVRDGEMLLVLGRPGSGCTTFLRVIANKRKEYKAVEGALAYGGVQADEFSHYRGESMYVMEEDVHYPTLTVSQTLKFALKTKTPGKRLPNQTRNMFVSNVLHMLGSMFGLNKAMNTLVGNEFVRGLSGGERKRLSIAEAMASRSAINCWDCSTRGLDAASALDYAKSLRVMSNTLNKTTIASFYQASDSIYYQFDKVVILDKGRCIFFGPVHRAKSYFEELGFVCPARKSTPDFLTGITNPHERVVAPGWEGKTPRTAAEFEQAFHASSDYKLLMEEMQQYERWIQETNPANEFRDHLREAKAKTLPKKSPYTTSYISETKALLIRQFQLIWGDKASLVSRAFSVTSKGLIYASVFYLMQLNGLGAFSRGGALFSVILFMSMISQSELPNALKGRTILQKHKAYAMYHPSSFHVAQVISDIPIAIMQSMVFTFCSYFMFGLDLRADKFFFYWFTLWAVAMCMTAYFRLCGAISKNYFLASQLSSTIWIIFLCYSGYLIPYSQMHPWLIWVYWINPMAYGYKALMGNEMRDQDFSCTGEEAIPYGPTYTQDNFKSCTFAGSKPGRLYIPGDDYLKASYNFTSGQMAVSIIAVLLFWVLFVACTALALEKIEFTRAGTTRSVYKKGMAPKKNDTEAEEKELKEQADEEKNGDKQSMNLNTNTTFTWQHINYTVPVKGGKRQLLDDIGGWIKPGEMTALMGSSGAGKTTLLDVLSKRKTIGEIEGRMYLNGEPLGIDFERITGYCEQMDVHNPAATVREALRFSAYLRQPPEVSKEEKDAYVEEILHLMEMEHIAEALIGDLESGAGISVEERKRLTIGIELVAKPKILFLDEPTSGLDAQSSYNIIKFVRKLADHGMPLVCTIHQPSSILFEYFDRLLLLARGGKTVYFGPIGENSRVMLDYFERNGAPPCPTEANPSEYILDCIGAGINGKAKADWIQLWKDSPEATAIQEELEEVQKNIKPQNPDAREFASGEWEQFKLVYKRMNKTWWRSPDYNVGRLAKVAVVGLLNGFSFWKLGDSVIDLQARINSIFQILVLGTSLVVLSQPKFIGERQWFKREYASKFYGWRPFGISIVLVEIPFMFICAALCMFCVYWTVGFQDNSDRQGYYYIMFVFFMCFCTSFGQMIAAASTSLTQASIFNSFLNSFLSLFSGLLMPPQGLPTFWRSWMYWIDPYHYFLEGLMVNELQDFKVNCKESDYVRFFAPSGQSCGSYAGEFLKVAPGYLANSNATDVCRYCPYTYGQDFTAPLGWSFEHRWRNAGLIIAFWCFNLCMAVILVWVFRKNAR</sequence>
<keyword evidence="5" id="KW-0547">Nucleotide-binding</keyword>
<feature type="transmembrane region" description="Helical" evidence="10">
    <location>
        <begin position="1156"/>
        <end position="1176"/>
    </location>
</feature>
<dbReference type="CDD" id="cd03232">
    <property type="entry name" value="ABCG_PDR_domain2"/>
    <property type="match status" value="1"/>
</dbReference>
<dbReference type="Pfam" id="PF06422">
    <property type="entry name" value="PDR_CDR"/>
    <property type="match status" value="2"/>
</dbReference>
<dbReference type="SUPFAM" id="SSF52540">
    <property type="entry name" value="P-loop containing nucleoside triphosphate hydrolases"/>
    <property type="match status" value="2"/>
</dbReference>
<dbReference type="Gene3D" id="3.40.50.300">
    <property type="entry name" value="P-loop containing nucleotide triphosphate hydrolases"/>
    <property type="match status" value="2"/>
</dbReference>